<keyword evidence="3" id="KW-1185">Reference proteome</keyword>
<dbReference type="InterPro" id="IPR012902">
    <property type="entry name" value="N_methyl_site"/>
</dbReference>
<accession>A0A8A4TQ34</accession>
<name>A0A8A4TQ34_SULCO</name>
<keyword evidence="1" id="KW-0472">Membrane</keyword>
<organism evidence="2 3">
    <name type="scientific">Sulfidibacter corallicola</name>
    <dbReference type="NCBI Taxonomy" id="2818388"/>
    <lineage>
        <taxon>Bacteria</taxon>
        <taxon>Pseudomonadati</taxon>
        <taxon>Acidobacteriota</taxon>
        <taxon>Holophagae</taxon>
        <taxon>Acanthopleuribacterales</taxon>
        <taxon>Acanthopleuribacteraceae</taxon>
        <taxon>Sulfidibacter</taxon>
    </lineage>
</organism>
<gene>
    <name evidence="2" type="ORF">J3U87_06360</name>
</gene>
<dbReference type="Proteomes" id="UP000663929">
    <property type="component" value="Chromosome"/>
</dbReference>
<dbReference type="InterPro" id="IPR045584">
    <property type="entry name" value="Pilin-like"/>
</dbReference>
<reference evidence="2" key="1">
    <citation type="submission" date="2021-03" db="EMBL/GenBank/DDBJ databases">
        <title>Acanthopleuribacteraceae sp. M133.</title>
        <authorList>
            <person name="Wang G."/>
        </authorList>
    </citation>
    <scope>NUCLEOTIDE SEQUENCE</scope>
    <source>
        <strain evidence="2">M133</strain>
    </source>
</reference>
<feature type="transmembrane region" description="Helical" evidence="1">
    <location>
        <begin position="12"/>
        <end position="30"/>
    </location>
</feature>
<dbReference type="AlphaFoldDB" id="A0A8A4TQ34"/>
<keyword evidence="1" id="KW-1133">Transmembrane helix</keyword>
<evidence type="ECO:0000313" key="3">
    <source>
        <dbReference type="Proteomes" id="UP000663929"/>
    </source>
</evidence>
<dbReference type="SUPFAM" id="SSF54523">
    <property type="entry name" value="Pili subunits"/>
    <property type="match status" value="1"/>
</dbReference>
<dbReference type="KEGG" id="scor:J3U87_06360"/>
<protein>
    <submittedName>
        <fullName evidence="2">Prepilin-type N-terminal cleavage/methylation domain-containing protein</fullName>
    </submittedName>
</protein>
<evidence type="ECO:0000256" key="1">
    <source>
        <dbReference type="SAM" id="Phobius"/>
    </source>
</evidence>
<dbReference type="RefSeq" id="WP_272932468.1">
    <property type="nucleotide sequence ID" value="NZ_CP071793.1"/>
</dbReference>
<dbReference type="Gene3D" id="3.30.700.10">
    <property type="entry name" value="Glycoprotein, Type 4 Pilin"/>
    <property type="match status" value="1"/>
</dbReference>
<proteinExistence type="predicted"/>
<dbReference type="Pfam" id="PF07963">
    <property type="entry name" value="N_methyl"/>
    <property type="match status" value="1"/>
</dbReference>
<evidence type="ECO:0000313" key="2">
    <source>
        <dbReference type="EMBL" id="QTD52079.1"/>
    </source>
</evidence>
<dbReference type="EMBL" id="CP071793">
    <property type="protein sequence ID" value="QTD52079.1"/>
    <property type="molecule type" value="Genomic_DNA"/>
</dbReference>
<keyword evidence="1" id="KW-0812">Transmembrane</keyword>
<dbReference type="NCBIfam" id="TIGR02532">
    <property type="entry name" value="IV_pilin_GFxxxE"/>
    <property type="match status" value="1"/>
</dbReference>
<sequence>MKSRSGFSLTELMVVVAIIAILAAISLPMYRNYVQRSNWGEVQPCLSDMALRVENQRGNSSDGRYPLEADIAQTTCGNYTTMYFVNGDRSRFLIVASDENDPIANNGLNDIWAVTDSSMSIFHISNSVQSTDGSWEDLPTGYSYAVGGSGTVPD</sequence>